<dbReference type="EMBL" id="JACBKZ010000006">
    <property type="protein sequence ID" value="KAF5948811.1"/>
    <property type="molecule type" value="Genomic_DNA"/>
</dbReference>
<reference evidence="2" key="1">
    <citation type="journal article" date="2020" name="Nat. Commun.">
        <title>Genome assembly of wild tea tree DASZ reveals pedigree and selection history of tea varieties.</title>
        <authorList>
            <person name="Zhang W."/>
            <person name="Zhang Y."/>
            <person name="Qiu H."/>
            <person name="Guo Y."/>
            <person name="Wan H."/>
            <person name="Zhang X."/>
            <person name="Scossa F."/>
            <person name="Alseekh S."/>
            <person name="Zhang Q."/>
            <person name="Wang P."/>
            <person name="Xu L."/>
            <person name="Schmidt M.H."/>
            <person name="Jia X."/>
            <person name="Li D."/>
            <person name="Zhu A."/>
            <person name="Guo F."/>
            <person name="Chen W."/>
            <person name="Ni D."/>
            <person name="Usadel B."/>
            <person name="Fernie A.R."/>
            <person name="Wen W."/>
        </authorList>
    </citation>
    <scope>NUCLEOTIDE SEQUENCE [LARGE SCALE GENOMIC DNA]</scope>
    <source>
        <strain evidence="2">cv. G240</strain>
    </source>
</reference>
<gene>
    <name evidence="1" type="ORF">HYC85_014768</name>
</gene>
<sequence length="90" mass="10158">MDTPALETIFYNDYAPIYYPLINFSSLLKAHIDIGPSEEQLEEEEEDETSQYGQNVSKLVAACSNVGFMYLSNSSVSLSFLYFKTSPIEI</sequence>
<name>A0A7J7H970_CAMSI</name>
<reference evidence="1 2" key="2">
    <citation type="submission" date="2020-07" db="EMBL/GenBank/DDBJ databases">
        <title>Genome assembly of wild tea tree DASZ reveals pedigree and selection history of tea varieties.</title>
        <authorList>
            <person name="Zhang W."/>
        </authorList>
    </citation>
    <scope>NUCLEOTIDE SEQUENCE [LARGE SCALE GENOMIC DNA]</scope>
    <source>
        <strain evidence="2">cv. G240</strain>
        <tissue evidence="1">Leaf</tissue>
    </source>
</reference>
<evidence type="ECO:0000313" key="1">
    <source>
        <dbReference type="EMBL" id="KAF5948811.1"/>
    </source>
</evidence>
<organism evidence="1 2">
    <name type="scientific">Camellia sinensis</name>
    <name type="common">Tea plant</name>
    <name type="synonym">Thea sinensis</name>
    <dbReference type="NCBI Taxonomy" id="4442"/>
    <lineage>
        <taxon>Eukaryota</taxon>
        <taxon>Viridiplantae</taxon>
        <taxon>Streptophyta</taxon>
        <taxon>Embryophyta</taxon>
        <taxon>Tracheophyta</taxon>
        <taxon>Spermatophyta</taxon>
        <taxon>Magnoliopsida</taxon>
        <taxon>eudicotyledons</taxon>
        <taxon>Gunneridae</taxon>
        <taxon>Pentapetalae</taxon>
        <taxon>asterids</taxon>
        <taxon>Ericales</taxon>
        <taxon>Theaceae</taxon>
        <taxon>Camellia</taxon>
    </lineage>
</organism>
<evidence type="ECO:0000313" key="2">
    <source>
        <dbReference type="Proteomes" id="UP000593564"/>
    </source>
</evidence>
<dbReference type="Proteomes" id="UP000593564">
    <property type="component" value="Unassembled WGS sequence"/>
</dbReference>
<keyword evidence="2" id="KW-1185">Reference proteome</keyword>
<proteinExistence type="predicted"/>
<comment type="caution">
    <text evidence="1">The sequence shown here is derived from an EMBL/GenBank/DDBJ whole genome shotgun (WGS) entry which is preliminary data.</text>
</comment>
<accession>A0A7J7H970</accession>
<dbReference type="AlphaFoldDB" id="A0A7J7H970"/>
<protein>
    <submittedName>
        <fullName evidence="1">Uncharacterized protein</fullName>
    </submittedName>
</protein>